<keyword evidence="2" id="KW-0808">Transferase</keyword>
<dbReference type="Gene3D" id="3.90.550.10">
    <property type="entry name" value="Spore Coat Polysaccharide Biosynthesis Protein SpsA, Chain A"/>
    <property type="match status" value="1"/>
</dbReference>
<reference evidence="2 3" key="1">
    <citation type="submission" date="2019-03" db="EMBL/GenBank/DDBJ databases">
        <title>Genomic Encyclopedia of Type Strains, Phase IV (KMG-IV): sequencing the most valuable type-strain genomes for metagenomic binning, comparative biology and taxonomic classification.</title>
        <authorList>
            <person name="Goeker M."/>
        </authorList>
    </citation>
    <scope>NUCLEOTIDE SEQUENCE [LARGE SCALE GENOMIC DNA]</scope>
    <source>
        <strain evidence="2 3">DSM 28559</strain>
    </source>
</reference>
<proteinExistence type="predicted"/>
<dbReference type="PANTHER" id="PTHR43777">
    <property type="entry name" value="MOLYBDENUM COFACTOR CYTIDYLYLTRANSFERASE"/>
    <property type="match status" value="1"/>
</dbReference>
<dbReference type="Pfam" id="PF12804">
    <property type="entry name" value="NTP_transf_3"/>
    <property type="match status" value="1"/>
</dbReference>
<keyword evidence="3" id="KW-1185">Reference proteome</keyword>
<evidence type="ECO:0000259" key="1">
    <source>
        <dbReference type="Pfam" id="PF12804"/>
    </source>
</evidence>
<comment type="caution">
    <text evidence="2">The sequence shown here is derived from an EMBL/GenBank/DDBJ whole genome shotgun (WGS) entry which is preliminary data.</text>
</comment>
<feature type="domain" description="MobA-like NTP transferase" evidence="1">
    <location>
        <begin position="6"/>
        <end position="165"/>
    </location>
</feature>
<sequence length="196" mass="21925">MRLGIVLLAAGAGKRFGGNKLAAQVHGKPMYLWAMENIEEMKTELPAVVVTGTPEIVSAAEAKGMIAIFNGQPELGISLSIRLGIEAVIQEDRKVDGILFMVCDQPWLEKTTLVRLMSEFDGGILALSYGERRGNPVIFSREYLKELSELSGDIGGRQVMARHRENVRFLEVNDEKELQDIDKREQIEVIERQEEI</sequence>
<dbReference type="Proteomes" id="UP000295711">
    <property type="component" value="Unassembled WGS sequence"/>
</dbReference>
<keyword evidence="2" id="KW-0548">Nucleotidyltransferase</keyword>
<dbReference type="EMBL" id="SLXA01000003">
    <property type="protein sequence ID" value="TCO85477.1"/>
    <property type="molecule type" value="Genomic_DNA"/>
</dbReference>
<name>A0A4R2LYI3_9FIRM</name>
<dbReference type="InterPro" id="IPR025877">
    <property type="entry name" value="MobA-like_NTP_Trfase"/>
</dbReference>
<dbReference type="AlphaFoldDB" id="A0A4R2LYI3"/>
<dbReference type="CDD" id="cd04182">
    <property type="entry name" value="GT_2_like_f"/>
    <property type="match status" value="1"/>
</dbReference>
<dbReference type="GO" id="GO:0016779">
    <property type="term" value="F:nucleotidyltransferase activity"/>
    <property type="evidence" value="ECO:0007669"/>
    <property type="project" value="UniProtKB-KW"/>
</dbReference>
<evidence type="ECO:0000313" key="2">
    <source>
        <dbReference type="EMBL" id="TCO85477.1"/>
    </source>
</evidence>
<dbReference type="InterPro" id="IPR029044">
    <property type="entry name" value="Nucleotide-diphossugar_trans"/>
</dbReference>
<dbReference type="SUPFAM" id="SSF53448">
    <property type="entry name" value="Nucleotide-diphospho-sugar transferases"/>
    <property type="match status" value="1"/>
</dbReference>
<organism evidence="2 3">
    <name type="scientific">Frisingicoccus caecimuris</name>
    <dbReference type="NCBI Taxonomy" id="1796636"/>
    <lineage>
        <taxon>Bacteria</taxon>
        <taxon>Bacillati</taxon>
        <taxon>Bacillota</taxon>
        <taxon>Clostridia</taxon>
        <taxon>Lachnospirales</taxon>
        <taxon>Lachnospiraceae</taxon>
        <taxon>Frisingicoccus</taxon>
    </lineage>
</organism>
<evidence type="ECO:0000313" key="3">
    <source>
        <dbReference type="Proteomes" id="UP000295711"/>
    </source>
</evidence>
<gene>
    <name evidence="2" type="ORF">EV212_103199</name>
</gene>
<dbReference type="PANTHER" id="PTHR43777:SF1">
    <property type="entry name" value="MOLYBDENUM COFACTOR CYTIDYLYLTRANSFERASE"/>
    <property type="match status" value="1"/>
</dbReference>
<protein>
    <submittedName>
        <fullName evidence="2">Molybdenum cofactor cytidylyltransferase</fullName>
    </submittedName>
</protein>
<accession>A0A4R2LYI3</accession>